<gene>
    <name evidence="2" type="ordered locus">bgla_1g12340</name>
</gene>
<keyword evidence="3" id="KW-1185">Reference proteome</keyword>
<sequence length="317" mass="33399">MKVDETLLIAYTDGTLPPSQWAGVASLVATSAEAARIVRLLRASKLDYRAAFEAQALPPLPSALALDLDRLIDAHRDRDEAPGPARAVEASPNTAQRAPSHAASPPPPPSSPPPPPRLRPRAPTLPWLAAACVAGAVCAGLLLRAASGNPVSPWLAAAVGYQQLYTRDTLEYARLDANEAADAIAEIRARDHLDLRVPDLSEAGLQLRAVQRLAFRGRPLIQLVYLPRRGGPVALCVIAESKPDQAVSERAINRMRVVTWRRAALGYALIGAPNDAPGDIDLGALGRRLAAEPATPAPAASSAPPSGEHAPRGRADS</sequence>
<dbReference type="AlphaFoldDB" id="F2LCA3"/>
<protein>
    <submittedName>
        <fullName evidence="2">Putative transmembrane anti-sigma factor</fullName>
    </submittedName>
</protein>
<evidence type="ECO:0000313" key="3">
    <source>
        <dbReference type="Proteomes" id="UP000008316"/>
    </source>
</evidence>
<feature type="compositionally biased region" description="Low complexity" evidence="1">
    <location>
        <begin position="291"/>
        <end position="308"/>
    </location>
</feature>
<proteinExistence type="predicted"/>
<dbReference type="HOGENOM" id="CLU_893323_0_0_4"/>
<dbReference type="STRING" id="999541.bgla_1g12340"/>
<name>F2LCA3_BURGS</name>
<dbReference type="RefSeq" id="WP_013697260.1">
    <property type="nucleotide sequence ID" value="NC_015381.1"/>
</dbReference>
<evidence type="ECO:0000256" key="1">
    <source>
        <dbReference type="SAM" id="MobiDB-lite"/>
    </source>
</evidence>
<dbReference type="eggNOG" id="COG5662">
    <property type="taxonomic scope" value="Bacteria"/>
</dbReference>
<keyword evidence="2" id="KW-0812">Transmembrane</keyword>
<organism evidence="2 3">
    <name type="scientific">Burkholderia gladioli (strain BSR3)</name>
    <dbReference type="NCBI Taxonomy" id="999541"/>
    <lineage>
        <taxon>Bacteria</taxon>
        <taxon>Pseudomonadati</taxon>
        <taxon>Pseudomonadota</taxon>
        <taxon>Betaproteobacteria</taxon>
        <taxon>Burkholderiales</taxon>
        <taxon>Burkholderiaceae</taxon>
        <taxon>Burkholderia</taxon>
    </lineage>
</organism>
<reference evidence="2 3" key="1">
    <citation type="journal article" date="2011" name="J. Bacteriol.">
        <title>Complete genome sequence of Burkholderia gladioli BSR3.</title>
        <authorList>
            <person name="Seo Y.S."/>
            <person name="Lim J."/>
            <person name="Choi B.S."/>
            <person name="Kim H."/>
            <person name="Goo E."/>
            <person name="Lee B."/>
            <person name="Lim J.S."/>
            <person name="Choi I.Y."/>
            <person name="Moon J.S."/>
            <person name="Kim J."/>
            <person name="Hwang I."/>
        </authorList>
    </citation>
    <scope>NUCLEOTIDE SEQUENCE [LARGE SCALE GENOMIC DNA]</scope>
    <source>
        <strain evidence="2 3">BSR3</strain>
    </source>
</reference>
<feature type="compositionally biased region" description="Pro residues" evidence="1">
    <location>
        <begin position="104"/>
        <end position="117"/>
    </location>
</feature>
<feature type="region of interest" description="Disordered" evidence="1">
    <location>
        <begin position="291"/>
        <end position="317"/>
    </location>
</feature>
<evidence type="ECO:0000313" key="2">
    <source>
        <dbReference type="EMBL" id="AEA59911.1"/>
    </source>
</evidence>
<keyword evidence="2" id="KW-0472">Membrane</keyword>
<dbReference type="EMBL" id="CP002599">
    <property type="protein sequence ID" value="AEA59911.1"/>
    <property type="molecule type" value="Genomic_DNA"/>
</dbReference>
<dbReference type="KEGG" id="bgd:bgla_1g12340"/>
<feature type="region of interest" description="Disordered" evidence="1">
    <location>
        <begin position="78"/>
        <end position="121"/>
    </location>
</feature>
<dbReference type="Proteomes" id="UP000008316">
    <property type="component" value="Chromosome 1"/>
</dbReference>
<accession>F2LCA3</accession>